<dbReference type="InterPro" id="IPR038765">
    <property type="entry name" value="Papain-like_cys_pep_sf"/>
</dbReference>
<accession>A0AAD5XA82</accession>
<keyword evidence="9" id="KW-0969">Cilium</keyword>
<keyword evidence="7" id="KW-0744">Spermatogenesis</keyword>
<feature type="region of interest" description="Disordered" evidence="14">
    <location>
        <begin position="956"/>
        <end position="983"/>
    </location>
</feature>
<name>A0AAD5XA82_9FUNG</name>
<dbReference type="GO" id="GO:0006457">
    <property type="term" value="P:protein folding"/>
    <property type="evidence" value="ECO:0007669"/>
    <property type="project" value="InterPro"/>
</dbReference>
<dbReference type="PROSITE" id="PS00170">
    <property type="entry name" value="CSA_PPIASE_1"/>
    <property type="match status" value="1"/>
</dbReference>
<dbReference type="Proteomes" id="UP001211907">
    <property type="component" value="Unassembled WGS sequence"/>
</dbReference>
<feature type="compositionally biased region" description="Polar residues" evidence="14">
    <location>
        <begin position="559"/>
        <end position="568"/>
    </location>
</feature>
<dbReference type="AlphaFoldDB" id="A0AAD5XA82"/>
<evidence type="ECO:0000256" key="4">
    <source>
        <dbReference type="ARBA" id="ARBA00021303"/>
    </source>
</evidence>
<dbReference type="EMBL" id="JADGJH010001574">
    <property type="protein sequence ID" value="KAJ3112094.1"/>
    <property type="molecule type" value="Genomic_DNA"/>
</dbReference>
<keyword evidence="10" id="KW-0963">Cytoplasm</keyword>
<feature type="compositionally biased region" description="Basic and acidic residues" evidence="14">
    <location>
        <begin position="272"/>
        <end position="281"/>
    </location>
</feature>
<feature type="domain" description="PPIase cyclophilin-type" evidence="15">
    <location>
        <begin position="31"/>
        <end position="166"/>
    </location>
</feature>
<dbReference type="InterPro" id="IPR056291">
    <property type="entry name" value="MORN_DRC7"/>
</dbReference>
<keyword evidence="5" id="KW-0221">Differentiation</keyword>
<evidence type="ECO:0000256" key="1">
    <source>
        <dbReference type="ARBA" id="ARBA00000971"/>
    </source>
</evidence>
<comment type="caution">
    <text evidence="16">The sequence shown here is derived from an EMBL/GenBank/DDBJ whole genome shotgun (WGS) entry which is preliminary data.</text>
</comment>
<dbReference type="InterPro" id="IPR002931">
    <property type="entry name" value="Transglutaminase-like"/>
</dbReference>
<dbReference type="InterPro" id="IPR029000">
    <property type="entry name" value="Cyclophilin-like_dom_sf"/>
</dbReference>
<dbReference type="SUPFAM" id="SSF50891">
    <property type="entry name" value="Cyclophilin-like"/>
    <property type="match status" value="1"/>
</dbReference>
<dbReference type="InterPro" id="IPR002130">
    <property type="entry name" value="Cyclophilin-type_PPIase_dom"/>
</dbReference>
<proteinExistence type="inferred from homology"/>
<dbReference type="InterPro" id="IPR020892">
    <property type="entry name" value="Cyclophilin-type_PPIase_CS"/>
</dbReference>
<dbReference type="Gene3D" id="3.10.620.30">
    <property type="match status" value="1"/>
</dbReference>
<dbReference type="InterPro" id="IPR033551">
    <property type="entry name" value="DRC7/lobo"/>
</dbReference>
<keyword evidence="6" id="KW-0282">Flagellum</keyword>
<dbReference type="GO" id="GO:0048870">
    <property type="term" value="P:cell motility"/>
    <property type="evidence" value="ECO:0007669"/>
    <property type="project" value="TreeGrafter"/>
</dbReference>
<evidence type="ECO:0000256" key="5">
    <source>
        <dbReference type="ARBA" id="ARBA00022782"/>
    </source>
</evidence>
<dbReference type="GO" id="GO:0030154">
    <property type="term" value="P:cell differentiation"/>
    <property type="evidence" value="ECO:0007669"/>
    <property type="project" value="UniProtKB-KW"/>
</dbReference>
<evidence type="ECO:0000256" key="8">
    <source>
        <dbReference type="ARBA" id="ARBA00023054"/>
    </source>
</evidence>
<dbReference type="PROSITE" id="PS50072">
    <property type="entry name" value="CSA_PPIASE_2"/>
    <property type="match status" value="1"/>
</dbReference>
<feature type="compositionally biased region" description="Acidic residues" evidence="14">
    <location>
        <begin position="538"/>
        <end position="551"/>
    </location>
</feature>
<dbReference type="InterPro" id="IPR056290">
    <property type="entry name" value="CEPT76/DRC7_peptidase-like_dom"/>
</dbReference>
<keyword evidence="8" id="KW-0175">Coiled coil</keyword>
<reference evidence="16" key="1">
    <citation type="submission" date="2020-05" db="EMBL/GenBank/DDBJ databases">
        <title>Phylogenomic resolution of chytrid fungi.</title>
        <authorList>
            <person name="Stajich J.E."/>
            <person name="Amses K."/>
            <person name="Simmons R."/>
            <person name="Seto K."/>
            <person name="Myers J."/>
            <person name="Bonds A."/>
            <person name="Quandt C.A."/>
            <person name="Barry K."/>
            <person name="Liu P."/>
            <person name="Grigoriev I."/>
            <person name="Longcore J.E."/>
            <person name="James T.Y."/>
        </authorList>
    </citation>
    <scope>NUCLEOTIDE SEQUENCE</scope>
    <source>
        <strain evidence="16">JEL0513</strain>
    </source>
</reference>
<evidence type="ECO:0000256" key="9">
    <source>
        <dbReference type="ARBA" id="ARBA00023069"/>
    </source>
</evidence>
<dbReference type="PANTHER" id="PTHR35249">
    <property type="entry name" value="DYNEIN REGULATORY COMPLEX SUBUNIT 7"/>
    <property type="match status" value="1"/>
</dbReference>
<feature type="region of interest" description="Disordered" evidence="14">
    <location>
        <begin position="272"/>
        <end position="309"/>
    </location>
</feature>
<evidence type="ECO:0000313" key="16">
    <source>
        <dbReference type="EMBL" id="KAJ3112094.1"/>
    </source>
</evidence>
<evidence type="ECO:0000256" key="13">
    <source>
        <dbReference type="ARBA" id="ARBA00031733"/>
    </source>
</evidence>
<evidence type="ECO:0000256" key="14">
    <source>
        <dbReference type="SAM" id="MobiDB-lite"/>
    </source>
</evidence>
<dbReference type="PANTHER" id="PTHR35249:SF2">
    <property type="entry name" value="DYNEIN REGULATORY COMPLEX SUBUNIT 7"/>
    <property type="match status" value="1"/>
</dbReference>
<comment type="subcellular location">
    <subcellularLocation>
        <location evidence="2">Cytoplasm</location>
        <location evidence="2">Cytoskeleton</location>
        <location evidence="2">Flagellum axoneme</location>
    </subcellularLocation>
</comment>
<evidence type="ECO:0000256" key="2">
    <source>
        <dbReference type="ARBA" id="ARBA00004611"/>
    </source>
</evidence>
<evidence type="ECO:0000256" key="12">
    <source>
        <dbReference type="ARBA" id="ARBA00031627"/>
    </source>
</evidence>
<organism evidence="16 17">
    <name type="scientific">Physocladia obscura</name>
    <dbReference type="NCBI Taxonomy" id="109957"/>
    <lineage>
        <taxon>Eukaryota</taxon>
        <taxon>Fungi</taxon>
        <taxon>Fungi incertae sedis</taxon>
        <taxon>Chytridiomycota</taxon>
        <taxon>Chytridiomycota incertae sedis</taxon>
        <taxon>Chytridiomycetes</taxon>
        <taxon>Chytridiales</taxon>
        <taxon>Chytriomycetaceae</taxon>
        <taxon>Physocladia</taxon>
    </lineage>
</organism>
<protein>
    <recommendedName>
        <fullName evidence="4">Dynein regulatory complex subunit 7</fullName>
    </recommendedName>
    <alternativeName>
        <fullName evidence="12">Coiled-coil domain-containing protein 135</fullName>
    </alternativeName>
    <alternativeName>
        <fullName evidence="13">Coiled-coil domain-containing protein lobo homolog</fullName>
    </alternativeName>
</protein>
<feature type="region of interest" description="Disordered" evidence="14">
    <location>
        <begin position="490"/>
        <end position="600"/>
    </location>
</feature>
<evidence type="ECO:0000256" key="10">
    <source>
        <dbReference type="ARBA" id="ARBA00023212"/>
    </source>
</evidence>
<dbReference type="SUPFAM" id="SSF54001">
    <property type="entry name" value="Cysteine proteinases"/>
    <property type="match status" value="1"/>
</dbReference>
<dbReference type="Pfam" id="PF01841">
    <property type="entry name" value="Transglut_core"/>
    <property type="match status" value="1"/>
</dbReference>
<feature type="compositionally biased region" description="Acidic residues" evidence="14">
    <location>
        <begin position="969"/>
        <end position="983"/>
    </location>
</feature>
<dbReference type="PRINTS" id="PR00153">
    <property type="entry name" value="CSAPPISMRASE"/>
</dbReference>
<evidence type="ECO:0000259" key="15">
    <source>
        <dbReference type="PROSITE" id="PS50072"/>
    </source>
</evidence>
<feature type="compositionally biased region" description="Polar residues" evidence="14">
    <location>
        <begin position="577"/>
        <end position="597"/>
    </location>
</feature>
<evidence type="ECO:0000256" key="3">
    <source>
        <dbReference type="ARBA" id="ARBA00010738"/>
    </source>
</evidence>
<sequence length="1160" mass="131059">MSYAYVTEPPTKGKVVLKTTMGDLEIEVRYYCWNEALNSPHSSLEGYYDDTVFHRVVKDFIVQGGDPTGTGFGGDSIYPDGSFADEFHSRIKFSKRGLLAMANSGKHSNKSQFFFTLDKTEALAKKNTIFGKIVGDTIYNLLEIGEVDVDADERPLYPIKINSVDVLFNPFDDIVPRTTAQERRTRLANEKIFAEKEAAVAKKINKSKKNLSLLSFGDEAQSEESIIKSIPGKKIASSHDLLNDSRLSKESIIAAVAKEENNIPSVSSKIAEKLKSGKDSDSNSQNKGPPNATFVIKRTWDDEVEETDREDDIEYDTAKRAKVLSEAALKTKNGNSDGTKLSSVRFEIEKVQNELKQMESSRRATSLFGSSAKNEAKHMNPLEAMRAQYKGKAIMGKRAKGAMIDDGDILKNLAAFKDKLAQPPINQSATTSETKKAEEVWLCDLHGLPGCKSCKSDYDNDDDEDDAGWFNHELHFRKDPANVYAPTVDDYSYFDPRDPSSVEDRKKKRDSTRDSVKAEYREDRNNRGMSESTKLDIVEEVESNNNDNEDGSEARDQIGSAQDENNPVVSGDDVGVINTNENVQETDANEADSGQSGNEREEWIDQHELYYLEQKEKRKKQLQHHLLDKTKVRSSYYTCSKKENIVLQYVENFNRQYVQLYPGRKDLFLCPENEPTQPAFKELYDYRSCAKFIAEYLTYEPLDPPHELPQKLPSPTYTLKLQCGNCFDYSVLLVSLLRGFGYDAYVVSGYATQDITILDETKTDSDAIGITSPPGSSDYYRPPIISTIVPGAAVAIAAENAGDRTPSTSATGTTATTTGRYKVKPPRMLKSHFLINQEEKSKAQALKDLEAKRLAVEKEKARLIEDDDELKGLRVHAWVMVLPGKREIAEAFFIEPSTGRIYSTDNENYLGVESVFSSSNYWVNMQVCYDGLKGIQFDLGDNSKWEFVLLDNTQPGISSNKSGEKAEDNASDDEDENEDDNLEILDLPPSWVDRISLTKEQFESRCPSGSKSVLYKNARAETFAEYHRLDGMVSRYTFFADETKEFYGEIRELFSNRKDKLRERIKVPYTGKIHEFFDPGRNHGLKEHIIIEGNTTEIHFFPASRSDGLIKRIIEYFTDREDKLIYRSVTFDQLDGFIEDSKDAKTIIKMTEKFDRNKGS</sequence>
<evidence type="ECO:0000313" key="17">
    <source>
        <dbReference type="Proteomes" id="UP001211907"/>
    </source>
</evidence>
<dbReference type="Pfam" id="PF24667">
    <property type="entry name" value="MORN_DRC7"/>
    <property type="match status" value="1"/>
</dbReference>
<dbReference type="Pfam" id="PF24656">
    <property type="entry name" value="CEPT76_peptidase"/>
    <property type="match status" value="1"/>
</dbReference>
<dbReference type="GO" id="GO:0003755">
    <property type="term" value="F:peptidyl-prolyl cis-trans isomerase activity"/>
    <property type="evidence" value="ECO:0007669"/>
    <property type="project" value="UniProtKB-EC"/>
</dbReference>
<keyword evidence="11" id="KW-0966">Cell projection</keyword>
<evidence type="ECO:0000256" key="7">
    <source>
        <dbReference type="ARBA" id="ARBA00022871"/>
    </source>
</evidence>
<keyword evidence="17" id="KW-1185">Reference proteome</keyword>
<dbReference type="GO" id="GO:0031514">
    <property type="term" value="C:motile cilium"/>
    <property type="evidence" value="ECO:0007669"/>
    <property type="project" value="TreeGrafter"/>
</dbReference>
<gene>
    <name evidence="16" type="ORF">HK100_002455</name>
</gene>
<feature type="compositionally biased region" description="Basic and acidic residues" evidence="14">
    <location>
        <begin position="495"/>
        <end position="526"/>
    </location>
</feature>
<evidence type="ECO:0000256" key="11">
    <source>
        <dbReference type="ARBA" id="ARBA00023273"/>
    </source>
</evidence>
<dbReference type="Gene3D" id="2.40.100.10">
    <property type="entry name" value="Cyclophilin-like"/>
    <property type="match status" value="1"/>
</dbReference>
<comment type="catalytic activity">
    <reaction evidence="1">
        <text>[protein]-peptidylproline (omega=180) = [protein]-peptidylproline (omega=0)</text>
        <dbReference type="Rhea" id="RHEA:16237"/>
        <dbReference type="Rhea" id="RHEA-COMP:10747"/>
        <dbReference type="Rhea" id="RHEA-COMP:10748"/>
        <dbReference type="ChEBI" id="CHEBI:83833"/>
        <dbReference type="ChEBI" id="CHEBI:83834"/>
        <dbReference type="EC" id="5.2.1.8"/>
    </reaction>
</comment>
<dbReference type="Pfam" id="PF00160">
    <property type="entry name" value="Pro_isomerase"/>
    <property type="match status" value="1"/>
</dbReference>
<evidence type="ECO:0000256" key="6">
    <source>
        <dbReference type="ARBA" id="ARBA00022846"/>
    </source>
</evidence>
<keyword evidence="10" id="KW-0206">Cytoskeleton</keyword>
<comment type="similarity">
    <text evidence="3">Belongs to the DRC7 family.</text>
</comment>